<reference evidence="1 2" key="1">
    <citation type="journal article" date="2020" name="Syst. Appl. Microbiol.">
        <title>Alienimonas chondri sp. nov., a novel planctomycete isolated from the biofilm of the red alga Chondrus crispus.</title>
        <authorList>
            <person name="Vitorino I."/>
            <person name="Albuquerque L."/>
            <person name="Wiegand S."/>
            <person name="Kallscheuer N."/>
            <person name="da Costa M.S."/>
            <person name="Lobo-da-Cunha A."/>
            <person name="Jogler C."/>
            <person name="Lage O.M."/>
        </authorList>
    </citation>
    <scope>NUCLEOTIDE SEQUENCE [LARGE SCALE GENOMIC DNA]</scope>
    <source>
        <strain evidence="1 2">LzC2</strain>
    </source>
</reference>
<accession>A0ABX1VLB2</accession>
<keyword evidence="2" id="KW-1185">Reference proteome</keyword>
<evidence type="ECO:0000313" key="1">
    <source>
        <dbReference type="EMBL" id="NNJ28115.1"/>
    </source>
</evidence>
<dbReference type="Proteomes" id="UP000609651">
    <property type="component" value="Unassembled WGS sequence"/>
</dbReference>
<evidence type="ECO:0000313" key="2">
    <source>
        <dbReference type="Proteomes" id="UP000609651"/>
    </source>
</evidence>
<dbReference type="EMBL" id="WTPX01000300">
    <property type="protein sequence ID" value="NNJ28115.1"/>
    <property type="molecule type" value="Genomic_DNA"/>
</dbReference>
<sequence>MTLTSRDAALLVALCAKIRVLSLPQIADAWWPEAADGKAAARRRLGKLAAADLVSRRRVPASPLPPMEAPVVAWKPDGPTPDCGAAAWTLQRRWAATGGPRASTVYLAGAAAAKIYGGASAGKLPAAYQATHDLGVSAMFLRLLRDNPPAAARWIGEDRLAPYRKRQKLPDAVLADGPGSEPELVLEFGGSYDKRRVAAFHQDCARRRLAYEVW</sequence>
<dbReference type="RefSeq" id="WP_171190010.1">
    <property type="nucleotide sequence ID" value="NZ_WTPX01000300.1"/>
</dbReference>
<gene>
    <name evidence="1" type="ORF">LzC2_42260</name>
</gene>
<organism evidence="1 2">
    <name type="scientific">Alienimonas chondri</name>
    <dbReference type="NCBI Taxonomy" id="2681879"/>
    <lineage>
        <taxon>Bacteria</taxon>
        <taxon>Pseudomonadati</taxon>
        <taxon>Planctomycetota</taxon>
        <taxon>Planctomycetia</taxon>
        <taxon>Planctomycetales</taxon>
        <taxon>Planctomycetaceae</taxon>
        <taxon>Alienimonas</taxon>
    </lineage>
</organism>
<protein>
    <submittedName>
        <fullName evidence="1">Uncharacterized protein</fullName>
    </submittedName>
</protein>
<comment type="caution">
    <text evidence="1">The sequence shown here is derived from an EMBL/GenBank/DDBJ whole genome shotgun (WGS) entry which is preliminary data.</text>
</comment>
<proteinExistence type="predicted"/>
<name>A0ABX1VLB2_9PLAN</name>